<feature type="transmembrane region" description="Helical" evidence="10">
    <location>
        <begin position="309"/>
        <end position="329"/>
    </location>
</feature>
<dbReference type="GO" id="GO:0022857">
    <property type="term" value="F:transmembrane transporter activity"/>
    <property type="evidence" value="ECO:0007669"/>
    <property type="project" value="InterPro"/>
</dbReference>
<feature type="transmembrane region" description="Helical" evidence="10">
    <location>
        <begin position="435"/>
        <end position="453"/>
    </location>
</feature>
<proteinExistence type="predicted"/>
<dbReference type="FunFam" id="1.20.1250.20:FF:000013">
    <property type="entry name" value="MFS general substrate transporter"/>
    <property type="match status" value="1"/>
</dbReference>
<dbReference type="InterPro" id="IPR036188">
    <property type="entry name" value="FAD/NAD-bd_sf"/>
</dbReference>
<dbReference type="Pfam" id="PF07690">
    <property type="entry name" value="MFS_1"/>
    <property type="match status" value="1"/>
</dbReference>
<dbReference type="PRINTS" id="PR00420">
    <property type="entry name" value="RNGMNOXGNASE"/>
</dbReference>
<dbReference type="Gene3D" id="1.20.1250.20">
    <property type="entry name" value="MFS general substrate transporter like domains"/>
    <property type="match status" value="2"/>
</dbReference>
<dbReference type="PANTHER" id="PTHR43791">
    <property type="entry name" value="PERMEASE-RELATED"/>
    <property type="match status" value="1"/>
</dbReference>
<gene>
    <name evidence="12" type="ORF">AK830_g3641</name>
</gene>
<dbReference type="GO" id="GO:0071949">
    <property type="term" value="F:FAD binding"/>
    <property type="evidence" value="ECO:0007669"/>
    <property type="project" value="InterPro"/>
</dbReference>
<dbReference type="InterPro" id="IPR002938">
    <property type="entry name" value="FAD-bd"/>
</dbReference>
<dbReference type="SUPFAM" id="SSF51905">
    <property type="entry name" value="FAD/NAD(P)-binding domain"/>
    <property type="match status" value="1"/>
</dbReference>
<dbReference type="InterPro" id="IPR036259">
    <property type="entry name" value="MFS_trans_sf"/>
</dbReference>
<evidence type="ECO:0000256" key="3">
    <source>
        <dbReference type="ARBA" id="ARBA00022630"/>
    </source>
</evidence>
<feature type="transmembrane region" description="Helical" evidence="10">
    <location>
        <begin position="341"/>
        <end position="360"/>
    </location>
</feature>
<feature type="transmembrane region" description="Helical" evidence="10">
    <location>
        <begin position="174"/>
        <end position="196"/>
    </location>
</feature>
<keyword evidence="6 10" id="KW-1133">Transmembrane helix</keyword>
<evidence type="ECO:0000256" key="9">
    <source>
        <dbReference type="ARBA" id="ARBA00023180"/>
    </source>
</evidence>
<feature type="transmembrane region" description="Helical" evidence="10">
    <location>
        <begin position="367"/>
        <end position="390"/>
    </location>
</feature>
<feature type="domain" description="Major facilitator superfamily (MFS) profile" evidence="11">
    <location>
        <begin position="48"/>
        <end position="457"/>
    </location>
</feature>
<evidence type="ECO:0000256" key="6">
    <source>
        <dbReference type="ARBA" id="ARBA00022989"/>
    </source>
</evidence>
<feature type="transmembrane region" description="Helical" evidence="10">
    <location>
        <begin position="208"/>
        <end position="228"/>
    </location>
</feature>
<comment type="caution">
    <text evidence="12">The sequence shown here is derived from an EMBL/GenBank/DDBJ whole genome shotgun (WGS) entry which is preliminary data.</text>
</comment>
<evidence type="ECO:0000256" key="1">
    <source>
        <dbReference type="ARBA" id="ARBA00004141"/>
    </source>
</evidence>
<dbReference type="EMBL" id="LKCW01000040">
    <property type="protein sequence ID" value="KPM42959.1"/>
    <property type="molecule type" value="Genomic_DNA"/>
</dbReference>
<dbReference type="Proteomes" id="UP000050424">
    <property type="component" value="Unassembled WGS sequence"/>
</dbReference>
<dbReference type="InterPro" id="IPR020846">
    <property type="entry name" value="MFS_dom"/>
</dbReference>
<dbReference type="Gene3D" id="3.30.9.30">
    <property type="match status" value="1"/>
</dbReference>
<feature type="transmembrane region" description="Helical" evidence="10">
    <location>
        <begin position="114"/>
        <end position="133"/>
    </location>
</feature>
<feature type="transmembrane region" description="Helical" evidence="10">
    <location>
        <begin position="402"/>
        <end position="423"/>
    </location>
</feature>
<dbReference type="SUPFAM" id="SSF103473">
    <property type="entry name" value="MFS general substrate transporter"/>
    <property type="match status" value="1"/>
</dbReference>
<feature type="transmembrane region" description="Helical" evidence="10">
    <location>
        <begin position="78"/>
        <end position="94"/>
    </location>
</feature>
<organism evidence="12 13">
    <name type="scientific">Neonectria ditissima</name>
    <dbReference type="NCBI Taxonomy" id="78410"/>
    <lineage>
        <taxon>Eukaryota</taxon>
        <taxon>Fungi</taxon>
        <taxon>Dikarya</taxon>
        <taxon>Ascomycota</taxon>
        <taxon>Pezizomycotina</taxon>
        <taxon>Sordariomycetes</taxon>
        <taxon>Hypocreomycetidae</taxon>
        <taxon>Hypocreales</taxon>
        <taxon>Nectriaceae</taxon>
        <taxon>Neonectria</taxon>
    </lineage>
</organism>
<evidence type="ECO:0000313" key="12">
    <source>
        <dbReference type="EMBL" id="KPM42959.1"/>
    </source>
</evidence>
<dbReference type="GO" id="GO:0016020">
    <property type="term" value="C:membrane"/>
    <property type="evidence" value="ECO:0007669"/>
    <property type="project" value="UniProtKB-SubCell"/>
</dbReference>
<keyword evidence="8 10" id="KW-0472">Membrane</keyword>
<dbReference type="AlphaFoldDB" id="A0A0P7BBF0"/>
<evidence type="ECO:0000256" key="8">
    <source>
        <dbReference type="ARBA" id="ARBA00023136"/>
    </source>
</evidence>
<accession>A0A0P7BBF0</accession>
<keyword evidence="4 10" id="KW-0812">Transmembrane</keyword>
<keyword evidence="3" id="KW-0285">Flavoprotein</keyword>
<evidence type="ECO:0000256" key="4">
    <source>
        <dbReference type="ARBA" id="ARBA00022692"/>
    </source>
</evidence>
<keyword evidence="5" id="KW-0274">FAD</keyword>
<dbReference type="FunFam" id="3.50.50.60:FF:000115">
    <property type="entry name" value="Salicylate hydroxylase, putative"/>
    <property type="match status" value="1"/>
</dbReference>
<evidence type="ECO:0000256" key="7">
    <source>
        <dbReference type="ARBA" id="ARBA00023002"/>
    </source>
</evidence>
<comment type="subcellular location">
    <subcellularLocation>
        <location evidence="1">Membrane</location>
        <topology evidence="1">Multi-pass membrane protein</topology>
    </subcellularLocation>
</comment>
<feature type="transmembrane region" description="Helical" evidence="10">
    <location>
        <begin position="543"/>
        <end position="562"/>
    </location>
</feature>
<reference evidence="12 13" key="1">
    <citation type="submission" date="2015-09" db="EMBL/GenBank/DDBJ databases">
        <title>Draft genome of a European isolate of the apple canker pathogen Neonectria ditissima.</title>
        <authorList>
            <person name="Gomez-Cortecero A."/>
            <person name="Harrison R.J."/>
            <person name="Armitage A.D."/>
        </authorList>
    </citation>
    <scope>NUCLEOTIDE SEQUENCE [LARGE SCALE GENOMIC DNA]</scope>
    <source>
        <strain evidence="12 13">R09/05</strain>
    </source>
</reference>
<dbReference type="PANTHER" id="PTHR43791:SF9">
    <property type="entry name" value="MAJOR FACILITATOR-TYPE TRANSPORTER HXNP"/>
    <property type="match status" value="1"/>
</dbReference>
<evidence type="ECO:0000256" key="10">
    <source>
        <dbReference type="SAM" id="Phobius"/>
    </source>
</evidence>
<feature type="transmembrane region" description="Helical" evidence="10">
    <location>
        <begin position="140"/>
        <end position="162"/>
    </location>
</feature>
<dbReference type="OrthoDB" id="2985014at2759"/>
<name>A0A0P7BBF0_9HYPO</name>
<keyword evidence="7" id="KW-0560">Oxidoreductase</keyword>
<dbReference type="Pfam" id="PF01494">
    <property type="entry name" value="FAD_binding_3"/>
    <property type="match status" value="1"/>
</dbReference>
<keyword evidence="13" id="KW-1185">Reference proteome</keyword>
<evidence type="ECO:0000313" key="13">
    <source>
        <dbReference type="Proteomes" id="UP000050424"/>
    </source>
</evidence>
<dbReference type="GO" id="GO:0016491">
    <property type="term" value="F:oxidoreductase activity"/>
    <property type="evidence" value="ECO:0007669"/>
    <property type="project" value="UniProtKB-KW"/>
</dbReference>
<dbReference type="Gene3D" id="3.50.50.60">
    <property type="entry name" value="FAD/NAD(P)-binding domain"/>
    <property type="match status" value="1"/>
</dbReference>
<dbReference type="FunFam" id="1.20.1250.20:FF:000188">
    <property type="entry name" value="MFS general substrate transporter"/>
    <property type="match status" value="1"/>
</dbReference>
<sequence>MDTNEKHVKSQARSGSVLSEGAEIGTSTNVVINKALDRAYVRKMDLYLLPYLSIMYFFNSVDRSNLGNAETDGMSTDLNFVGEQFSLLILLFYIPNGLCDLPLNLLTKRFSGRVVLPGLMLGWGALSMIQVACKDFGGLLAVRLLIGALEAGFFAGTVFYLTLFYTRGELGFRIAIFFGSALLAAAFSGLISFGVFQIEGTAIKGWQYLFLLEGGLTVVFAVFAFWWLPESPHTAWFLNDEEKEAAKVRLLRDGSQELGVEFSIKECFSSWNNWKFFPWCVISFTYPVAFATSANFLPLVLRRLGYSTVVTNLLTVPPNFVGFLVLLGVTFHSDRTRERTYHIIGSLTLSMCGLVILAAIDAEHNKGVAYFATFLVAAGAYIPSCLVHSWHNNNNVNENSRAATTGLLVGLGNLGGILSAATFRTTYAPRYAPTLIATAGCNLTCIAFTFWLGTWMRRDNKRRDEAQGMIVKAEDVDTSELTEGEKDPRWRFRRPNDTDNLVFIGHQQSSRPIGIQLAGHVFYPEVLVEHVATRTKMADPTDLRIAIIGAGMGGLASALALAKKGFKHIEVFEMASDLGFVGAGIQLAPNLVRILTRLGCWEGIEAESTDVLEASIRGKVSRFPAQVGFNATNTDREKDGASNEELTHVVMNGIREKYSYPHCTGHRASLAGGLYDACKKESAIKWSFGCTFEGIDQFTPTPTFTVKPRNSEARQVQCDILLASDGVKSRVRTQLLARIGAPGVVEDTGQAAYRIMLPREKMLADPEMAELINSNQVTRWIGEKRHWIAYPVAGKTIYNMSSTQPDTHFAAAPTATYTTTGSKKGVLDVFSDFCPLIQRMLDMVPDGEVCEWKLRVHKPLPTWVYGTIALLGDACHPTLPHLNQGAALAIEDAAVLAEVLSRAPDSTPKTINKCLKVYELLRKDRTTTLVDLAAASGRTLHLGEGKAKAERDRQFLAAKQSGKDVPDKWASPDVQEMIYSHDCMKIAEERFDELYRGLESEGPNL</sequence>
<dbReference type="InterPro" id="IPR011701">
    <property type="entry name" value="MFS"/>
</dbReference>
<dbReference type="SUPFAM" id="SSF54373">
    <property type="entry name" value="FAD-linked reductases, C-terminal domain"/>
    <property type="match status" value="1"/>
</dbReference>
<evidence type="ECO:0000256" key="2">
    <source>
        <dbReference type="ARBA" id="ARBA00022448"/>
    </source>
</evidence>
<feature type="transmembrane region" description="Helical" evidence="10">
    <location>
        <begin position="46"/>
        <end position="66"/>
    </location>
</feature>
<protein>
    <submittedName>
        <fullName evidence="12">Putative transporter</fullName>
    </submittedName>
</protein>
<keyword evidence="9" id="KW-0325">Glycoprotein</keyword>
<evidence type="ECO:0000256" key="5">
    <source>
        <dbReference type="ARBA" id="ARBA00022827"/>
    </source>
</evidence>
<feature type="transmembrane region" description="Helical" evidence="10">
    <location>
        <begin position="276"/>
        <end position="297"/>
    </location>
</feature>
<evidence type="ECO:0000259" key="11">
    <source>
        <dbReference type="PROSITE" id="PS50850"/>
    </source>
</evidence>
<dbReference type="PROSITE" id="PS50850">
    <property type="entry name" value="MFS"/>
    <property type="match status" value="1"/>
</dbReference>
<keyword evidence="2" id="KW-0813">Transport</keyword>